<evidence type="ECO:0000313" key="3">
    <source>
        <dbReference type="Proteomes" id="UP000492821"/>
    </source>
</evidence>
<dbReference type="GO" id="GO:0042791">
    <property type="term" value="P:5S class rRNA transcription by RNA polymerase III"/>
    <property type="evidence" value="ECO:0007669"/>
    <property type="project" value="TreeGrafter"/>
</dbReference>
<dbReference type="GO" id="GO:0003677">
    <property type="term" value="F:DNA binding"/>
    <property type="evidence" value="ECO:0007669"/>
    <property type="project" value="InterPro"/>
</dbReference>
<dbReference type="Pfam" id="PF24101">
    <property type="entry name" value="WHD_GTF3C1"/>
    <property type="match status" value="1"/>
</dbReference>
<dbReference type="InterPro" id="IPR044210">
    <property type="entry name" value="Tfc3-like"/>
</dbReference>
<feature type="region of interest" description="Disordered" evidence="1">
    <location>
        <begin position="678"/>
        <end position="702"/>
    </location>
</feature>
<dbReference type="GO" id="GO:0000127">
    <property type="term" value="C:transcription factor TFIIIC complex"/>
    <property type="evidence" value="ECO:0007669"/>
    <property type="project" value="InterPro"/>
</dbReference>
<accession>A0A7E4V5S1</accession>
<keyword evidence="3" id="KW-1185">Reference proteome</keyword>
<proteinExistence type="predicted"/>
<dbReference type="WBParaSite" id="Pan_g16594.t1">
    <property type="protein sequence ID" value="Pan_g16594.t1"/>
    <property type="gene ID" value="Pan_g16594"/>
</dbReference>
<sequence length="1320" mass="151117">MAEAEPSTSDDNYARPIRTGEVAVPTYMKYRSGNYNHMNERMVLQDAVARNIWLSKSVGVDRVQVAAKIGLNASVKPGSRKISEPISMLTRGVPEEVGTFQKLNGRFRLHGFYHKSYRPGTFQGLMKEISDLIGYPCPFKVGQVIEFPEHKLTRMRITDVAMKRIIKIIRALQAEPVILMRNLQRKIVDDEAAEGSVYEMDKKSFLKLLYAMERELILHVYTIKVVESEFETECEIKVICRPEIDDAEDPQIGQAIVAAQRDYHTQGRLFPSGQVKKRDHSKISGPKVKPEIGAVQLEAQDFQEESTVFYPDLKASMSHVSDLYQKKMIRLHVLHEYLFHLVYHPLLGQPNVPDYEERFAVNPDAEDGFPLEQMYVYDDTPNSLFRFVPPLPMVGDAPRGWFRLRQAIRAMPLSVYVLVFDTPLDKELRDYLDDPIRRHTMLNDLPARLRRQCIHRKTISVADIDCVRMCGMGLMLVAPESKAASGPLTRFFICKFGVLYDTSTAQKAYAIITEPPETFQRYVHQFETTEDVHKYWYHLRAISHSTPLNMRSCRKEEALQHPETTLLHKKFARECFTKDPYAAPTLQDIDWRPADLPGQGAALVDAGMFTHLKRHWDFGNGNQAYVDWFITRYLENGNRVRADVENTVFNLNKFWLSIVQTMMANTFELFKKRDSAMLNRKNTKPNDQGYEEEEDEPPSKKKKIVTFKVGSGKRVPDQEDIESASRAHHLRYRFTQRERDLMVLVKAVCQFLNPSGKMWVDPTVMRRIMKAYLEESSNKTINCLMAACVRETSHPKRQTDIWHLVHGFGSFAQMRNIRNELASILRSDFEAKADFFCLAFDIAHRVVTRDIPRLPSALLSDKKFDAILDRNNLTIGVTDPPANNKALLALSTAPKSEDDLHERLMYAWIINMLLFEDHSVSSDLPTAIVRQRGAEAFYSVINKMHDDGVLVQTRPEVNVSVRGVRNQVTPSVAFCTYFNHSYRYDVMESIEALPDCFINDIVSFSENVGVFLRLAYMMTDPDADIKATIHKETFPQLTGRSEADIRRQMRETESSAIKLNKITVEAEGPLAEKPVIANPLNSLVRGTVVIDVNAIPDYAEEKGWEESMNKLNGAGAEAAEAILQGLKNAGYQGLTFEEICVISFEYNLNIDNVYEMVTFLEDQHHIIACGIDTRRFVHVKHVLEWALVVNEKAYFVKPWSDPDGTINWGIFRWMAEMVFVSVHESPMTTIEKLRSYFCNVLHGAIVDEIIDILVRAKLIEIVTASVEEPVSVTPFKVVTKNVVQRFVKATYNGIELFTVLFEGHVVPEYLRLAKDKIREE</sequence>
<dbReference type="PANTHER" id="PTHR15180:SF1">
    <property type="entry name" value="GENERAL TRANSCRIPTION FACTOR 3C POLYPEPTIDE 1"/>
    <property type="match status" value="1"/>
</dbReference>
<reference evidence="3" key="1">
    <citation type="journal article" date="2013" name="Genetics">
        <title>The draft genome and transcriptome of Panagrellus redivivus are shaped by the harsh demands of a free-living lifestyle.</title>
        <authorList>
            <person name="Srinivasan J."/>
            <person name="Dillman A.R."/>
            <person name="Macchietto M.G."/>
            <person name="Heikkinen L."/>
            <person name="Lakso M."/>
            <person name="Fracchia K.M."/>
            <person name="Antoshechkin I."/>
            <person name="Mortazavi A."/>
            <person name="Wong G."/>
            <person name="Sternberg P.W."/>
        </authorList>
    </citation>
    <scope>NUCLEOTIDE SEQUENCE [LARGE SCALE GENOMIC DNA]</scope>
    <source>
        <strain evidence="3">MT8872</strain>
    </source>
</reference>
<protein>
    <submittedName>
        <fullName evidence="4">Piwi domain-containing protein</fullName>
    </submittedName>
</protein>
<evidence type="ECO:0000259" key="2">
    <source>
        <dbReference type="Pfam" id="PF24101"/>
    </source>
</evidence>
<dbReference type="GO" id="GO:0006384">
    <property type="term" value="P:transcription initiation at RNA polymerase III promoter"/>
    <property type="evidence" value="ECO:0007669"/>
    <property type="project" value="InterPro"/>
</dbReference>
<dbReference type="Proteomes" id="UP000492821">
    <property type="component" value="Unassembled WGS sequence"/>
</dbReference>
<dbReference type="PANTHER" id="PTHR15180">
    <property type="entry name" value="GENERAL TRANSCRIPTION FACTOR 3C POLYPEPTIDE 1"/>
    <property type="match status" value="1"/>
</dbReference>
<feature type="domain" description="GTF3C1 extended winged-helix" evidence="2">
    <location>
        <begin position="156"/>
        <end position="268"/>
    </location>
</feature>
<evidence type="ECO:0000256" key="1">
    <source>
        <dbReference type="SAM" id="MobiDB-lite"/>
    </source>
</evidence>
<name>A0A7E4V5S1_PANRE</name>
<organism evidence="3 4">
    <name type="scientific">Panagrellus redivivus</name>
    <name type="common">Microworm</name>
    <dbReference type="NCBI Taxonomy" id="6233"/>
    <lineage>
        <taxon>Eukaryota</taxon>
        <taxon>Metazoa</taxon>
        <taxon>Ecdysozoa</taxon>
        <taxon>Nematoda</taxon>
        <taxon>Chromadorea</taxon>
        <taxon>Rhabditida</taxon>
        <taxon>Tylenchina</taxon>
        <taxon>Panagrolaimomorpha</taxon>
        <taxon>Panagrolaimoidea</taxon>
        <taxon>Panagrolaimidae</taxon>
        <taxon>Panagrellus</taxon>
    </lineage>
</organism>
<dbReference type="InterPro" id="IPR056467">
    <property type="entry name" value="eWH_GTF3C1"/>
</dbReference>
<reference evidence="4" key="2">
    <citation type="submission" date="2020-10" db="UniProtKB">
        <authorList>
            <consortium name="WormBaseParasite"/>
        </authorList>
    </citation>
    <scope>IDENTIFICATION</scope>
</reference>
<evidence type="ECO:0000313" key="4">
    <source>
        <dbReference type="WBParaSite" id="Pan_g16594.t1"/>
    </source>
</evidence>